<keyword evidence="6 7" id="KW-0472">Membrane</keyword>
<dbReference type="InterPro" id="IPR035906">
    <property type="entry name" value="MetI-like_sf"/>
</dbReference>
<accession>A0A926D4S1</accession>
<comment type="similarity">
    <text evidence="7">Belongs to the binding-protein-dependent transport system permease family.</text>
</comment>
<dbReference type="PROSITE" id="PS50928">
    <property type="entry name" value="ABC_TM1"/>
    <property type="match status" value="1"/>
</dbReference>
<comment type="caution">
    <text evidence="9">The sequence shown here is derived from an EMBL/GenBank/DDBJ whole genome shotgun (WGS) entry which is preliminary data.</text>
</comment>
<evidence type="ECO:0000256" key="1">
    <source>
        <dbReference type="ARBA" id="ARBA00004651"/>
    </source>
</evidence>
<evidence type="ECO:0000313" key="9">
    <source>
        <dbReference type="EMBL" id="MBC8532405.1"/>
    </source>
</evidence>
<keyword evidence="4 7" id="KW-0812">Transmembrane</keyword>
<dbReference type="InterPro" id="IPR000515">
    <property type="entry name" value="MetI-like"/>
</dbReference>
<evidence type="ECO:0000313" key="10">
    <source>
        <dbReference type="Proteomes" id="UP000623172"/>
    </source>
</evidence>
<feature type="transmembrane region" description="Helical" evidence="7">
    <location>
        <begin position="199"/>
        <end position="217"/>
    </location>
</feature>
<dbReference type="EMBL" id="JACRSR010000010">
    <property type="protein sequence ID" value="MBC8532405.1"/>
    <property type="molecule type" value="Genomic_DNA"/>
</dbReference>
<evidence type="ECO:0000256" key="3">
    <source>
        <dbReference type="ARBA" id="ARBA00022475"/>
    </source>
</evidence>
<dbReference type="GO" id="GO:0005886">
    <property type="term" value="C:plasma membrane"/>
    <property type="evidence" value="ECO:0007669"/>
    <property type="project" value="UniProtKB-SubCell"/>
</dbReference>
<dbReference type="SUPFAM" id="SSF161098">
    <property type="entry name" value="MetI-like"/>
    <property type="match status" value="1"/>
</dbReference>
<protein>
    <submittedName>
        <fullName evidence="9">ABC transporter permease</fullName>
    </submittedName>
</protein>
<dbReference type="Proteomes" id="UP000623172">
    <property type="component" value="Unassembled WGS sequence"/>
</dbReference>
<gene>
    <name evidence="9" type="ORF">H8696_11215</name>
</gene>
<proteinExistence type="inferred from homology"/>
<keyword evidence="5 7" id="KW-1133">Transmembrane helix</keyword>
<feature type="transmembrane region" description="Helical" evidence="7">
    <location>
        <begin position="12"/>
        <end position="34"/>
    </location>
</feature>
<keyword evidence="3" id="KW-1003">Cell membrane</keyword>
<keyword evidence="10" id="KW-1185">Reference proteome</keyword>
<dbReference type="GO" id="GO:0071916">
    <property type="term" value="F:dipeptide transmembrane transporter activity"/>
    <property type="evidence" value="ECO:0007669"/>
    <property type="project" value="TreeGrafter"/>
</dbReference>
<dbReference type="PANTHER" id="PTHR43386">
    <property type="entry name" value="OLIGOPEPTIDE TRANSPORT SYSTEM PERMEASE PROTEIN APPC"/>
    <property type="match status" value="1"/>
</dbReference>
<dbReference type="Pfam" id="PF00528">
    <property type="entry name" value="BPD_transp_1"/>
    <property type="match status" value="1"/>
</dbReference>
<feature type="transmembrane region" description="Helical" evidence="7">
    <location>
        <begin position="129"/>
        <end position="149"/>
    </location>
</feature>
<organism evidence="9 10">
    <name type="scientific">Gehongia tenuis</name>
    <dbReference type="NCBI Taxonomy" id="2763655"/>
    <lineage>
        <taxon>Bacteria</taxon>
        <taxon>Bacillati</taxon>
        <taxon>Bacillota</taxon>
        <taxon>Clostridia</taxon>
        <taxon>Christensenellales</taxon>
        <taxon>Christensenellaceae</taxon>
        <taxon>Gehongia</taxon>
    </lineage>
</organism>
<dbReference type="InterPro" id="IPR050366">
    <property type="entry name" value="BP-dependent_transpt_permease"/>
</dbReference>
<evidence type="ECO:0000256" key="7">
    <source>
        <dbReference type="RuleBase" id="RU363032"/>
    </source>
</evidence>
<evidence type="ECO:0000256" key="4">
    <source>
        <dbReference type="ARBA" id="ARBA00022692"/>
    </source>
</evidence>
<name>A0A926D4S1_9FIRM</name>
<evidence type="ECO:0000259" key="8">
    <source>
        <dbReference type="PROSITE" id="PS50928"/>
    </source>
</evidence>
<reference evidence="9" key="1">
    <citation type="submission" date="2020-08" db="EMBL/GenBank/DDBJ databases">
        <title>Genome public.</title>
        <authorList>
            <person name="Liu C."/>
            <person name="Sun Q."/>
        </authorList>
    </citation>
    <scope>NUCLEOTIDE SEQUENCE</scope>
    <source>
        <strain evidence="9">NSJ-53</strain>
    </source>
</reference>
<dbReference type="PANTHER" id="PTHR43386:SF1">
    <property type="entry name" value="D,D-DIPEPTIDE TRANSPORT SYSTEM PERMEASE PROTEIN DDPC-RELATED"/>
    <property type="match status" value="1"/>
</dbReference>
<evidence type="ECO:0000256" key="5">
    <source>
        <dbReference type="ARBA" id="ARBA00022989"/>
    </source>
</evidence>
<feature type="transmembrane region" description="Helical" evidence="7">
    <location>
        <begin position="261"/>
        <end position="281"/>
    </location>
</feature>
<dbReference type="AlphaFoldDB" id="A0A926D4S1"/>
<comment type="subcellular location">
    <subcellularLocation>
        <location evidence="1 7">Cell membrane</location>
        <topology evidence="1 7">Multi-pass membrane protein</topology>
    </subcellularLocation>
</comment>
<dbReference type="RefSeq" id="WP_249317532.1">
    <property type="nucleotide sequence ID" value="NZ_JACRSR010000010.1"/>
</dbReference>
<evidence type="ECO:0000256" key="6">
    <source>
        <dbReference type="ARBA" id="ARBA00023136"/>
    </source>
</evidence>
<dbReference type="CDD" id="cd06261">
    <property type="entry name" value="TM_PBP2"/>
    <property type="match status" value="1"/>
</dbReference>
<feature type="transmembrane region" description="Helical" evidence="7">
    <location>
        <begin position="94"/>
        <end position="117"/>
    </location>
</feature>
<evidence type="ECO:0000256" key="2">
    <source>
        <dbReference type="ARBA" id="ARBA00022448"/>
    </source>
</evidence>
<feature type="domain" description="ABC transmembrane type-1" evidence="8">
    <location>
        <begin position="90"/>
        <end position="282"/>
    </location>
</feature>
<feature type="transmembrane region" description="Helical" evidence="7">
    <location>
        <begin position="229"/>
        <end position="249"/>
    </location>
</feature>
<dbReference type="Gene3D" id="1.10.3720.10">
    <property type="entry name" value="MetI-like"/>
    <property type="match status" value="1"/>
</dbReference>
<keyword evidence="2 7" id="KW-0813">Transport</keyword>
<sequence length="295" mass="32417">MKNSLKTLVRSPKFMFGLITLVIILLVIFIVPLVNTSDPYEMVGTIYDAPGTEGMKQVGQGADATFEKFNLVLGTDNFGRDLFLELMYGTKTSLWVGVLAGLIATAIGLTLGLWSGYVGGIIDDIIQTITNMFTVIPSIVILILISVSVTTRSYYVTALVIGLTSWPWTCRSVRAQTASLRVRDHVNIARITGYSTMRIIVQHILPYVASYVMMAFIRQISSGILNEATISMLGLGPYNTISLGTMMNWAQQFEAPTSGAWWAFVPTAMVIALVIFALTMMNTGMDEIFNPKIRS</sequence>